<protein>
    <submittedName>
        <fullName evidence="1">Uncharacterized protein</fullName>
    </submittedName>
</protein>
<organism evidence="1 2">
    <name type="scientific">Legionella drancourtii LLAP12</name>
    <dbReference type="NCBI Taxonomy" id="658187"/>
    <lineage>
        <taxon>Bacteria</taxon>
        <taxon>Pseudomonadati</taxon>
        <taxon>Pseudomonadota</taxon>
        <taxon>Gammaproteobacteria</taxon>
        <taxon>Legionellales</taxon>
        <taxon>Legionellaceae</taxon>
        <taxon>Legionella</taxon>
    </lineage>
</organism>
<accession>G9ESC0</accession>
<dbReference type="EMBL" id="JH413843">
    <property type="protein sequence ID" value="EHL29901.1"/>
    <property type="molecule type" value="Genomic_DNA"/>
</dbReference>
<evidence type="ECO:0000313" key="2">
    <source>
        <dbReference type="Proteomes" id="UP000002770"/>
    </source>
</evidence>
<dbReference type="HOGENOM" id="CLU_3345264_0_0_6"/>
<keyword evidence="2" id="KW-1185">Reference proteome</keyword>
<dbReference type="STRING" id="658187.LDG_8193"/>
<name>G9ESC0_9GAMM</name>
<sequence length="37" mass="4123">MNSYSINTIIFFVALNPQLTNQVVPALPDINLLLTAY</sequence>
<evidence type="ECO:0000313" key="1">
    <source>
        <dbReference type="EMBL" id="EHL29901.1"/>
    </source>
</evidence>
<dbReference type="InParanoid" id="G9ESC0"/>
<reference evidence="1 2" key="1">
    <citation type="journal article" date="2011" name="BMC Genomics">
        <title>Insight into cross-talk between intra-amoebal pathogens.</title>
        <authorList>
            <person name="Gimenez G."/>
            <person name="Bertelli C."/>
            <person name="Moliner C."/>
            <person name="Robert C."/>
            <person name="Raoult D."/>
            <person name="Fournier P.E."/>
            <person name="Greub G."/>
        </authorList>
    </citation>
    <scope>NUCLEOTIDE SEQUENCE [LARGE SCALE GENOMIC DNA]</scope>
    <source>
        <strain evidence="1 2">LLAP12</strain>
    </source>
</reference>
<dbReference type="AlphaFoldDB" id="G9ESC0"/>
<dbReference type="Proteomes" id="UP000002770">
    <property type="component" value="Unassembled WGS sequence"/>
</dbReference>
<proteinExistence type="predicted"/>
<gene>
    <name evidence="1" type="ORF">LDG_8193</name>
</gene>